<keyword evidence="3" id="KW-0349">Heme</keyword>
<organism evidence="8 9">
    <name type="scientific">Exophiala aquamarina CBS 119918</name>
    <dbReference type="NCBI Taxonomy" id="1182545"/>
    <lineage>
        <taxon>Eukaryota</taxon>
        <taxon>Fungi</taxon>
        <taxon>Dikarya</taxon>
        <taxon>Ascomycota</taxon>
        <taxon>Pezizomycotina</taxon>
        <taxon>Eurotiomycetes</taxon>
        <taxon>Chaetothyriomycetidae</taxon>
        <taxon>Chaetothyriales</taxon>
        <taxon>Herpotrichiellaceae</taxon>
        <taxon>Exophiala</taxon>
    </lineage>
</organism>
<keyword evidence="7" id="KW-0503">Monooxygenase</keyword>
<dbReference type="Pfam" id="PF00067">
    <property type="entry name" value="p450"/>
    <property type="match status" value="1"/>
</dbReference>
<dbReference type="InterPro" id="IPR036396">
    <property type="entry name" value="Cyt_P450_sf"/>
</dbReference>
<comment type="similarity">
    <text evidence="2">Belongs to the cytochrome P450 family.</text>
</comment>
<dbReference type="AlphaFoldDB" id="A0A072PWU6"/>
<proteinExistence type="inferred from homology"/>
<dbReference type="VEuPathDB" id="FungiDB:A1O9_04930"/>
<dbReference type="GeneID" id="25279857"/>
<keyword evidence="5" id="KW-0560">Oxidoreductase</keyword>
<evidence type="ECO:0000256" key="5">
    <source>
        <dbReference type="ARBA" id="ARBA00023002"/>
    </source>
</evidence>
<dbReference type="HOGENOM" id="CLU_1261521_0_0_1"/>
<dbReference type="InterPro" id="IPR050121">
    <property type="entry name" value="Cytochrome_P450_monoxygenase"/>
</dbReference>
<comment type="caution">
    <text evidence="8">The sequence shown here is derived from an EMBL/GenBank/DDBJ whole genome shotgun (WGS) entry which is preliminary data.</text>
</comment>
<evidence type="ECO:0000256" key="3">
    <source>
        <dbReference type="ARBA" id="ARBA00022617"/>
    </source>
</evidence>
<keyword evidence="4" id="KW-0479">Metal-binding</keyword>
<dbReference type="SUPFAM" id="SSF48264">
    <property type="entry name" value="Cytochrome P450"/>
    <property type="match status" value="1"/>
</dbReference>
<dbReference type="GO" id="GO:0005506">
    <property type="term" value="F:iron ion binding"/>
    <property type="evidence" value="ECO:0007669"/>
    <property type="project" value="InterPro"/>
</dbReference>
<keyword evidence="6" id="KW-0408">Iron</keyword>
<dbReference type="InterPro" id="IPR002403">
    <property type="entry name" value="Cyt_P450_E_grp-IV"/>
</dbReference>
<reference evidence="8 9" key="1">
    <citation type="submission" date="2013-03" db="EMBL/GenBank/DDBJ databases">
        <title>The Genome Sequence of Exophiala aquamarina CBS 119918.</title>
        <authorList>
            <consortium name="The Broad Institute Genomics Platform"/>
            <person name="Cuomo C."/>
            <person name="de Hoog S."/>
            <person name="Gorbushina A."/>
            <person name="Walker B."/>
            <person name="Young S.K."/>
            <person name="Zeng Q."/>
            <person name="Gargeya S."/>
            <person name="Fitzgerald M."/>
            <person name="Haas B."/>
            <person name="Abouelleil A."/>
            <person name="Allen A.W."/>
            <person name="Alvarado L."/>
            <person name="Arachchi H.M."/>
            <person name="Berlin A.M."/>
            <person name="Chapman S.B."/>
            <person name="Gainer-Dewar J."/>
            <person name="Goldberg J."/>
            <person name="Griggs A."/>
            <person name="Gujja S."/>
            <person name="Hansen M."/>
            <person name="Howarth C."/>
            <person name="Imamovic A."/>
            <person name="Ireland A."/>
            <person name="Larimer J."/>
            <person name="McCowan C."/>
            <person name="Murphy C."/>
            <person name="Pearson M."/>
            <person name="Poon T.W."/>
            <person name="Priest M."/>
            <person name="Roberts A."/>
            <person name="Saif S."/>
            <person name="Shea T."/>
            <person name="Sisk P."/>
            <person name="Sykes S."/>
            <person name="Wortman J."/>
            <person name="Nusbaum C."/>
            <person name="Birren B."/>
        </authorList>
    </citation>
    <scope>NUCLEOTIDE SEQUENCE [LARGE SCALE GENOMIC DNA]</scope>
    <source>
        <strain evidence="8 9">CBS 119918</strain>
    </source>
</reference>
<dbReference type="GO" id="GO:0020037">
    <property type="term" value="F:heme binding"/>
    <property type="evidence" value="ECO:0007669"/>
    <property type="project" value="InterPro"/>
</dbReference>
<dbReference type="STRING" id="1182545.A0A072PWU6"/>
<dbReference type="PANTHER" id="PTHR24305:SF157">
    <property type="entry name" value="N-ACETYLTRYPTOPHAN 6-HYDROXYLASE IVOC-RELATED"/>
    <property type="match status" value="1"/>
</dbReference>
<accession>A0A072PWU6</accession>
<dbReference type="GO" id="GO:0016705">
    <property type="term" value="F:oxidoreductase activity, acting on paired donors, with incorporation or reduction of molecular oxygen"/>
    <property type="evidence" value="ECO:0007669"/>
    <property type="project" value="InterPro"/>
</dbReference>
<protein>
    <submittedName>
        <fullName evidence="8">Uncharacterized protein</fullName>
    </submittedName>
</protein>
<dbReference type="Gene3D" id="1.10.630.10">
    <property type="entry name" value="Cytochrome P450"/>
    <property type="match status" value="1"/>
</dbReference>
<dbReference type="RefSeq" id="XP_013262670.1">
    <property type="nucleotide sequence ID" value="XM_013407216.1"/>
</dbReference>
<gene>
    <name evidence="8" type="ORF">A1O9_04930</name>
</gene>
<evidence type="ECO:0000256" key="7">
    <source>
        <dbReference type="ARBA" id="ARBA00023033"/>
    </source>
</evidence>
<evidence type="ECO:0000313" key="9">
    <source>
        <dbReference type="Proteomes" id="UP000027920"/>
    </source>
</evidence>
<evidence type="ECO:0000256" key="4">
    <source>
        <dbReference type="ARBA" id="ARBA00022723"/>
    </source>
</evidence>
<dbReference type="PANTHER" id="PTHR24305">
    <property type="entry name" value="CYTOCHROME P450"/>
    <property type="match status" value="1"/>
</dbReference>
<evidence type="ECO:0000256" key="6">
    <source>
        <dbReference type="ARBA" id="ARBA00023004"/>
    </source>
</evidence>
<dbReference type="Proteomes" id="UP000027920">
    <property type="component" value="Unassembled WGS sequence"/>
</dbReference>
<dbReference type="OrthoDB" id="3945418at2759"/>
<dbReference type="InterPro" id="IPR001128">
    <property type="entry name" value="Cyt_P450"/>
</dbReference>
<name>A0A072PWU6_9EURO</name>
<evidence type="ECO:0000313" key="8">
    <source>
        <dbReference type="EMBL" id="KEF60080.1"/>
    </source>
</evidence>
<sequence length="219" mass="25030">MKGNIQSKIDAILAEREKTEAKCRVLADSTDSSRIAREDRTILHDILYSRVLPPEDNATELERLQILKACIKESLRISGLFTEKLAFQEPEEILYYQDWALPPGTPVNMSIYTMHADKAIWDEPLEFRPERWLQDSGTTAHLQKYFAPFSGAQELASGQNSLAYVQLHLVTACVLRRFELELDDDVMRARDVDVVRDCGIGLPPPESKGIRFKVVRQRL</sequence>
<evidence type="ECO:0000256" key="1">
    <source>
        <dbReference type="ARBA" id="ARBA00001971"/>
    </source>
</evidence>
<keyword evidence="9" id="KW-1185">Reference proteome</keyword>
<evidence type="ECO:0000256" key="2">
    <source>
        <dbReference type="ARBA" id="ARBA00010617"/>
    </source>
</evidence>
<comment type="cofactor">
    <cofactor evidence="1">
        <name>heme</name>
        <dbReference type="ChEBI" id="CHEBI:30413"/>
    </cofactor>
</comment>
<dbReference type="GO" id="GO:0004497">
    <property type="term" value="F:monooxygenase activity"/>
    <property type="evidence" value="ECO:0007669"/>
    <property type="project" value="UniProtKB-KW"/>
</dbReference>
<dbReference type="PRINTS" id="PR00465">
    <property type="entry name" value="EP450IV"/>
</dbReference>
<dbReference type="EMBL" id="AMGV01000003">
    <property type="protein sequence ID" value="KEF60080.1"/>
    <property type="molecule type" value="Genomic_DNA"/>
</dbReference>